<dbReference type="HOGENOM" id="CLU_889828_0_0_1"/>
<organism evidence="5 6">
    <name type="scientific">Paramecium tetraurelia</name>
    <dbReference type="NCBI Taxonomy" id="5888"/>
    <lineage>
        <taxon>Eukaryota</taxon>
        <taxon>Sar</taxon>
        <taxon>Alveolata</taxon>
        <taxon>Ciliophora</taxon>
        <taxon>Intramacronucleata</taxon>
        <taxon>Oligohymenophorea</taxon>
        <taxon>Peniculida</taxon>
        <taxon>Parameciidae</taxon>
        <taxon>Paramecium</taxon>
    </lineage>
</organism>
<dbReference type="InterPro" id="IPR001965">
    <property type="entry name" value="Znf_PHD"/>
</dbReference>
<dbReference type="OrthoDB" id="436852at2759"/>
<evidence type="ECO:0000259" key="4">
    <source>
        <dbReference type="SMART" id="SM00249"/>
    </source>
</evidence>
<gene>
    <name evidence="5" type="ORF">GSPATT00030109001</name>
</gene>
<dbReference type="SMART" id="SM00249">
    <property type="entry name" value="PHD"/>
    <property type="match status" value="1"/>
</dbReference>
<keyword evidence="1" id="KW-0479">Metal-binding</keyword>
<sequence length="313" mass="37260">MKKKETKFKKIQVNKKIYPNFLKMIDERNFDLFISSFRDIHPENFTHCGFIYTHKQNEKLSINEDAAFVLDNKIWFARIEEIVKIIINGEDAGFIKGRIYLQKPDLIGLHEKIKECTEDDLFLTEQTKWFFCKELRKKIMVYNLNDIIQNNIDTKPGSFYTRSEFNVEFQKFITPVEEWATECICQKLFDNSLGYLQCDRCQRWIHYDCSGLPKDVLENLNDHNFNCKICVGEMKVEKIKIKSNENENQQQVVKQSKNAAKKENQIIEEKIKIEMQERKPLKNKSVLNQSMNYNKQFINEKNSKKPIQKIKSN</sequence>
<dbReference type="STRING" id="5888.A0BLQ8"/>
<dbReference type="AlphaFoldDB" id="A0BLQ8"/>
<keyword evidence="3" id="KW-0862">Zinc</keyword>
<name>A0BLQ8_PARTE</name>
<dbReference type="OMA" id="WATECIC"/>
<dbReference type="InParanoid" id="A0BLQ8"/>
<evidence type="ECO:0000313" key="5">
    <source>
        <dbReference type="EMBL" id="CAK59475.1"/>
    </source>
</evidence>
<evidence type="ECO:0000256" key="3">
    <source>
        <dbReference type="ARBA" id="ARBA00022833"/>
    </source>
</evidence>
<keyword evidence="6" id="KW-1185">Reference proteome</keyword>
<dbReference type="Proteomes" id="UP000000600">
    <property type="component" value="Unassembled WGS sequence"/>
</dbReference>
<dbReference type="SUPFAM" id="SSF57903">
    <property type="entry name" value="FYVE/PHD zinc finger"/>
    <property type="match status" value="1"/>
</dbReference>
<reference evidence="5 6" key="1">
    <citation type="journal article" date="2006" name="Nature">
        <title>Global trends of whole-genome duplications revealed by the ciliate Paramecium tetraurelia.</title>
        <authorList>
            <consortium name="Genoscope"/>
            <person name="Aury J.-M."/>
            <person name="Jaillon O."/>
            <person name="Duret L."/>
            <person name="Noel B."/>
            <person name="Jubin C."/>
            <person name="Porcel B.M."/>
            <person name="Segurens B."/>
            <person name="Daubin V."/>
            <person name="Anthouard V."/>
            <person name="Aiach N."/>
            <person name="Arnaiz O."/>
            <person name="Billaut A."/>
            <person name="Beisson J."/>
            <person name="Blanc I."/>
            <person name="Bouhouche K."/>
            <person name="Camara F."/>
            <person name="Duharcourt S."/>
            <person name="Guigo R."/>
            <person name="Gogendeau D."/>
            <person name="Katinka M."/>
            <person name="Keller A.-M."/>
            <person name="Kissmehl R."/>
            <person name="Klotz C."/>
            <person name="Koll F."/>
            <person name="Le Moue A."/>
            <person name="Lepere C."/>
            <person name="Malinsky S."/>
            <person name="Nowacki M."/>
            <person name="Nowak J.K."/>
            <person name="Plattner H."/>
            <person name="Poulain J."/>
            <person name="Ruiz F."/>
            <person name="Serrano V."/>
            <person name="Zagulski M."/>
            <person name="Dessen P."/>
            <person name="Betermier M."/>
            <person name="Weissenbach J."/>
            <person name="Scarpelli C."/>
            <person name="Schachter V."/>
            <person name="Sperling L."/>
            <person name="Meyer E."/>
            <person name="Cohen J."/>
            <person name="Wincker P."/>
        </authorList>
    </citation>
    <scope>NUCLEOTIDE SEQUENCE [LARGE SCALE GENOMIC DNA]</scope>
    <source>
        <strain evidence="5 6">Stock d4-2</strain>
    </source>
</reference>
<protein>
    <recommendedName>
        <fullName evidence="4">Zinc finger PHD-type domain-containing protein</fullName>
    </recommendedName>
</protein>
<dbReference type="RefSeq" id="XP_001426873.1">
    <property type="nucleotide sequence ID" value="XM_001426836.1"/>
</dbReference>
<evidence type="ECO:0000256" key="2">
    <source>
        <dbReference type="ARBA" id="ARBA00022771"/>
    </source>
</evidence>
<feature type="domain" description="Zinc finger PHD-type" evidence="4">
    <location>
        <begin position="182"/>
        <end position="231"/>
    </location>
</feature>
<keyword evidence="2" id="KW-0863">Zinc-finger</keyword>
<dbReference type="EMBL" id="CT868002">
    <property type="protein sequence ID" value="CAK59475.1"/>
    <property type="molecule type" value="Genomic_DNA"/>
</dbReference>
<evidence type="ECO:0000256" key="1">
    <source>
        <dbReference type="ARBA" id="ARBA00022723"/>
    </source>
</evidence>
<dbReference type="GO" id="GO:0008270">
    <property type="term" value="F:zinc ion binding"/>
    <property type="evidence" value="ECO:0007669"/>
    <property type="project" value="UniProtKB-KW"/>
</dbReference>
<dbReference type="Gene3D" id="2.60.120.650">
    <property type="entry name" value="Cupin"/>
    <property type="match status" value="1"/>
</dbReference>
<dbReference type="KEGG" id="ptm:GSPATT00030109001"/>
<evidence type="ECO:0000313" key="6">
    <source>
        <dbReference type="Proteomes" id="UP000000600"/>
    </source>
</evidence>
<dbReference type="GeneID" id="5012657"/>
<dbReference type="Pfam" id="PF00628">
    <property type="entry name" value="PHD"/>
    <property type="match status" value="1"/>
</dbReference>
<accession>A0BLQ8</accession>
<proteinExistence type="predicted"/>
<dbReference type="InterPro" id="IPR011011">
    <property type="entry name" value="Znf_FYVE_PHD"/>
</dbReference>
<dbReference type="PANTHER" id="PTHR46364">
    <property type="entry name" value="OS08G0421900 PROTEIN"/>
    <property type="match status" value="1"/>
</dbReference>
<dbReference type="InterPro" id="IPR019787">
    <property type="entry name" value="Znf_PHD-finger"/>
</dbReference>